<dbReference type="KEGG" id="nak:EH165_07925"/>
<reference evidence="2 3" key="2">
    <citation type="submission" date="2018-12" db="EMBL/GenBank/DDBJ databases">
        <title>Nakamurella antarcticus sp. nov., isolated from Antarctica South Shetland Islands soil.</title>
        <authorList>
            <person name="Peng F."/>
        </authorList>
    </citation>
    <scope>NUCLEOTIDE SEQUENCE [LARGE SCALE GENOMIC DNA]</scope>
    <source>
        <strain evidence="2 3">S14-144</strain>
    </source>
</reference>
<dbReference type="GO" id="GO:0006355">
    <property type="term" value="P:regulation of DNA-templated transcription"/>
    <property type="evidence" value="ECO:0007669"/>
    <property type="project" value="InterPro"/>
</dbReference>
<dbReference type="RefSeq" id="WP_124798988.1">
    <property type="nucleotide sequence ID" value="NZ_CP034170.1"/>
</dbReference>
<organism evidence="2 3">
    <name type="scientific">Nakamurella antarctica</name>
    <dbReference type="NCBI Taxonomy" id="1902245"/>
    <lineage>
        <taxon>Bacteria</taxon>
        <taxon>Bacillati</taxon>
        <taxon>Actinomycetota</taxon>
        <taxon>Actinomycetes</taxon>
        <taxon>Nakamurellales</taxon>
        <taxon>Nakamurellaceae</taxon>
        <taxon>Nakamurella</taxon>
    </lineage>
</organism>
<evidence type="ECO:0000313" key="2">
    <source>
        <dbReference type="EMBL" id="AZI58078.1"/>
    </source>
</evidence>
<dbReference type="SUPFAM" id="SSF47598">
    <property type="entry name" value="Ribbon-helix-helix"/>
    <property type="match status" value="1"/>
</dbReference>
<dbReference type="InterPro" id="IPR010985">
    <property type="entry name" value="Ribbon_hlx_hlx"/>
</dbReference>
<feature type="region of interest" description="Disordered" evidence="1">
    <location>
        <begin position="78"/>
        <end position="97"/>
    </location>
</feature>
<reference evidence="2 3" key="1">
    <citation type="submission" date="2018-11" db="EMBL/GenBank/DDBJ databases">
        <authorList>
            <person name="Da X."/>
        </authorList>
    </citation>
    <scope>NUCLEOTIDE SEQUENCE [LARGE SCALE GENOMIC DNA]</scope>
    <source>
        <strain evidence="2 3">S14-144</strain>
    </source>
</reference>
<feature type="compositionally biased region" description="Polar residues" evidence="1">
    <location>
        <begin position="160"/>
        <end position="173"/>
    </location>
</feature>
<evidence type="ECO:0000313" key="3">
    <source>
        <dbReference type="Proteomes" id="UP000268084"/>
    </source>
</evidence>
<name>A0A3G8ZLP9_9ACTN</name>
<dbReference type="EMBL" id="CP034170">
    <property type="protein sequence ID" value="AZI58078.1"/>
    <property type="molecule type" value="Genomic_DNA"/>
</dbReference>
<accession>A0A3G8ZLP9</accession>
<feature type="region of interest" description="Disordered" evidence="1">
    <location>
        <begin position="147"/>
        <end position="173"/>
    </location>
</feature>
<gene>
    <name evidence="2" type="ORF">EH165_07925</name>
</gene>
<keyword evidence="3" id="KW-1185">Reference proteome</keyword>
<sequence length="173" mass="18407">MDLSQYTQALRDDLLSAAAAGDETTRHSAVILAAAIEPAARLAILNALADFAGEVTAQLADTSVEVRLQGRDVRVAVERRPSADETPKHEEASTDPLDFSRAFAEAGGDLSRTTVRMFQELKLQAERAANDQGLSLNSFISRAVADSIKGPQRSKDTGRTGKSGSSFTGFIQG</sequence>
<dbReference type="Proteomes" id="UP000268084">
    <property type="component" value="Chromosome"/>
</dbReference>
<feature type="compositionally biased region" description="Basic and acidic residues" evidence="1">
    <location>
        <begin position="78"/>
        <end position="92"/>
    </location>
</feature>
<dbReference type="AlphaFoldDB" id="A0A3G8ZLP9"/>
<proteinExistence type="predicted"/>
<protein>
    <submittedName>
        <fullName evidence="2">Toxin-antitoxin system HicB family antitoxin</fullName>
    </submittedName>
</protein>
<dbReference type="OrthoDB" id="5193907at2"/>
<evidence type="ECO:0000256" key="1">
    <source>
        <dbReference type="SAM" id="MobiDB-lite"/>
    </source>
</evidence>